<comment type="caution">
    <text evidence="2">The sequence shown here is derived from an EMBL/GenBank/DDBJ whole genome shotgun (WGS) entry which is preliminary data.</text>
</comment>
<dbReference type="OrthoDB" id="9798407at2"/>
<dbReference type="EMBL" id="PVNS01000004">
    <property type="protein sequence ID" value="PRO66324.1"/>
    <property type="molecule type" value="Genomic_DNA"/>
</dbReference>
<dbReference type="RefSeq" id="WP_105958514.1">
    <property type="nucleotide sequence ID" value="NZ_PVNS01000004.1"/>
</dbReference>
<dbReference type="Gene3D" id="3.20.20.150">
    <property type="entry name" value="Divalent-metal-dependent TIM barrel enzymes"/>
    <property type="match status" value="1"/>
</dbReference>
<organism evidence="2 3">
    <name type="scientific">Alkalicoccus urumqiensis</name>
    <name type="common">Bacillus urumqiensis</name>
    <dbReference type="NCBI Taxonomy" id="1548213"/>
    <lineage>
        <taxon>Bacteria</taxon>
        <taxon>Bacillati</taxon>
        <taxon>Bacillota</taxon>
        <taxon>Bacilli</taxon>
        <taxon>Bacillales</taxon>
        <taxon>Bacillaceae</taxon>
        <taxon>Alkalicoccus</taxon>
    </lineage>
</organism>
<feature type="domain" description="Xylose isomerase-like TIM barrel" evidence="1">
    <location>
        <begin position="24"/>
        <end position="244"/>
    </location>
</feature>
<dbReference type="InterPro" id="IPR050312">
    <property type="entry name" value="IolE/XylAMocC-like"/>
</dbReference>
<dbReference type="InterPro" id="IPR013022">
    <property type="entry name" value="Xyl_isomerase-like_TIM-brl"/>
</dbReference>
<keyword evidence="2" id="KW-0413">Isomerase</keyword>
<accession>A0A2P6MJ65</accession>
<sequence length="248" mass="27746">MTLPISIQLYSLREETAADFKGTLEKVASLGYDGVEFAGYGGMKAEELRELLHELGLRVSGAHVPLAELESDLENVLDYHKVLGNRHIICPFLEENDRSSRAAYEDVAARLKPIAEACSRAGFIFSYHNHDFELQPQGGTVPLPLLLHHPQIHAELDVYWLTRAGENPVEWMERFHDKTPLVHLKDMTNDGTEDFAELGSGGIDVQAVIQKAEEIGTEWLVVEQDVSRIGALNSAEKSMNYLKETYLS</sequence>
<dbReference type="PANTHER" id="PTHR12110">
    <property type="entry name" value="HYDROXYPYRUVATE ISOMERASE"/>
    <property type="match status" value="1"/>
</dbReference>
<evidence type="ECO:0000313" key="2">
    <source>
        <dbReference type="EMBL" id="PRO66324.1"/>
    </source>
</evidence>
<dbReference type="GO" id="GO:0016853">
    <property type="term" value="F:isomerase activity"/>
    <property type="evidence" value="ECO:0007669"/>
    <property type="project" value="UniProtKB-KW"/>
</dbReference>
<protein>
    <submittedName>
        <fullName evidence="2">Sugar phosphate isomerase/epimerase</fullName>
    </submittedName>
</protein>
<dbReference type="AlphaFoldDB" id="A0A2P6MJ65"/>
<dbReference type="Pfam" id="PF01261">
    <property type="entry name" value="AP_endonuc_2"/>
    <property type="match status" value="1"/>
</dbReference>
<reference evidence="2 3" key="1">
    <citation type="submission" date="2018-03" db="EMBL/GenBank/DDBJ databases">
        <title>Bacillus urumqiensis sp. nov., a moderately haloalkaliphilic bacterium isolated from a salt lake.</title>
        <authorList>
            <person name="Zhao B."/>
            <person name="Liao Z."/>
        </authorList>
    </citation>
    <scope>NUCLEOTIDE SEQUENCE [LARGE SCALE GENOMIC DNA]</scope>
    <source>
        <strain evidence="2 3">BZ-SZ-XJ18</strain>
    </source>
</reference>
<evidence type="ECO:0000259" key="1">
    <source>
        <dbReference type="Pfam" id="PF01261"/>
    </source>
</evidence>
<dbReference type="PANTHER" id="PTHR12110:SF41">
    <property type="entry name" value="INOSOSE DEHYDRATASE"/>
    <property type="match status" value="1"/>
</dbReference>
<dbReference type="Proteomes" id="UP000243650">
    <property type="component" value="Unassembled WGS sequence"/>
</dbReference>
<dbReference type="SUPFAM" id="SSF51658">
    <property type="entry name" value="Xylose isomerase-like"/>
    <property type="match status" value="1"/>
</dbReference>
<dbReference type="InterPro" id="IPR036237">
    <property type="entry name" value="Xyl_isomerase-like_sf"/>
</dbReference>
<gene>
    <name evidence="2" type="ORF">C6I21_05840</name>
</gene>
<proteinExistence type="predicted"/>
<keyword evidence="3" id="KW-1185">Reference proteome</keyword>
<evidence type="ECO:0000313" key="3">
    <source>
        <dbReference type="Proteomes" id="UP000243650"/>
    </source>
</evidence>
<name>A0A2P6MJ65_ALKUR</name>